<evidence type="ECO:0000313" key="4">
    <source>
        <dbReference type="Proteomes" id="UP001652623"/>
    </source>
</evidence>
<dbReference type="InterPro" id="IPR001128">
    <property type="entry name" value="Cyt_P450"/>
</dbReference>
<proteinExistence type="inferred from homology"/>
<reference evidence="5" key="1">
    <citation type="submission" date="2025-08" db="UniProtKB">
        <authorList>
            <consortium name="RefSeq"/>
        </authorList>
    </citation>
    <scope>IDENTIFICATION</scope>
    <source>
        <tissue evidence="5">Seedling</tissue>
    </source>
</reference>
<dbReference type="Pfam" id="PF00067">
    <property type="entry name" value="p450"/>
    <property type="match status" value="1"/>
</dbReference>
<keyword evidence="4" id="KW-1185">Reference proteome</keyword>
<evidence type="ECO:0000256" key="1">
    <source>
        <dbReference type="ARBA" id="ARBA00010617"/>
    </source>
</evidence>
<keyword evidence="2" id="KW-0479">Metal-binding</keyword>
<keyword evidence="3" id="KW-0408">Iron</keyword>
<comment type="similarity">
    <text evidence="1">Belongs to the cytochrome P450 family.</text>
</comment>
<dbReference type="Gene3D" id="1.10.630.10">
    <property type="entry name" value="Cytochrome P450"/>
    <property type="match status" value="1"/>
</dbReference>
<evidence type="ECO:0000256" key="2">
    <source>
        <dbReference type="ARBA" id="ARBA00022723"/>
    </source>
</evidence>
<dbReference type="PANTHER" id="PTHR24286">
    <property type="entry name" value="CYTOCHROME P450 26"/>
    <property type="match status" value="1"/>
</dbReference>
<dbReference type="PANTHER" id="PTHR24286:SF88">
    <property type="entry name" value="BETA-AMYRIN 28-OXIDASE-LIKE"/>
    <property type="match status" value="1"/>
</dbReference>
<name>A0ABM3I0A7_ZIZJJ</name>
<sequence>MHDIISLMISKPDPTTGKFMAVSEIADKALGLLSGAFNSPSIATAFVMKYLGERLQVFHKVGNEQMEIASSKKAGEALNWEDIQKMKYSWNVALEAMRLQPPIQVIFREALTDFTYEGYTIPKGRKVYWTVSTTTMNPECFSTPEEFDPTRFEREGPPPYTNIPFGSGPRSTCPRRDYAGLEILTFMHHVKKLMNIDIIQSSCMIEIGMRLSYSVMPPQAKGWNGMNPKFASKIVEQVAGQWFCLNVYNLKVRRKKTCDKMSCGNLFPNKVIINLDMLGMAMENWIHCHMQSTEIVTKKLWMFEKRNTNIS</sequence>
<protein>
    <submittedName>
        <fullName evidence="5">Beta-amyrin 28-monooxygenase</fullName>
    </submittedName>
</protein>
<evidence type="ECO:0000256" key="3">
    <source>
        <dbReference type="ARBA" id="ARBA00023004"/>
    </source>
</evidence>
<dbReference type="Proteomes" id="UP001652623">
    <property type="component" value="Chromosome 12"/>
</dbReference>
<dbReference type="SUPFAM" id="SSF48264">
    <property type="entry name" value="Cytochrome P450"/>
    <property type="match status" value="1"/>
</dbReference>
<gene>
    <name evidence="5" type="primary">LOC107429222</name>
</gene>
<organism evidence="4 5">
    <name type="scientific">Ziziphus jujuba</name>
    <name type="common">Chinese jujube</name>
    <name type="synonym">Ziziphus sativa</name>
    <dbReference type="NCBI Taxonomy" id="326968"/>
    <lineage>
        <taxon>Eukaryota</taxon>
        <taxon>Viridiplantae</taxon>
        <taxon>Streptophyta</taxon>
        <taxon>Embryophyta</taxon>
        <taxon>Tracheophyta</taxon>
        <taxon>Spermatophyta</taxon>
        <taxon>Magnoliopsida</taxon>
        <taxon>eudicotyledons</taxon>
        <taxon>Gunneridae</taxon>
        <taxon>Pentapetalae</taxon>
        <taxon>rosids</taxon>
        <taxon>fabids</taxon>
        <taxon>Rosales</taxon>
        <taxon>Rhamnaceae</taxon>
        <taxon>Paliureae</taxon>
        <taxon>Ziziphus</taxon>
    </lineage>
</organism>
<accession>A0ABM3I0A7</accession>
<dbReference type="RefSeq" id="XP_048317981.2">
    <property type="nucleotide sequence ID" value="XM_048462024.2"/>
</dbReference>
<dbReference type="InterPro" id="IPR036396">
    <property type="entry name" value="Cyt_P450_sf"/>
</dbReference>
<evidence type="ECO:0000313" key="5">
    <source>
        <dbReference type="RefSeq" id="XP_048317981.2"/>
    </source>
</evidence>
<dbReference type="GeneID" id="107429222"/>